<feature type="transmembrane region" description="Helical" evidence="1">
    <location>
        <begin position="929"/>
        <end position="950"/>
    </location>
</feature>
<evidence type="ECO:0008006" key="4">
    <source>
        <dbReference type="Google" id="ProtNLM"/>
    </source>
</evidence>
<dbReference type="Proteomes" id="UP000186607">
    <property type="component" value="Unassembled WGS sequence"/>
</dbReference>
<feature type="transmembrane region" description="Helical" evidence="1">
    <location>
        <begin position="727"/>
        <end position="746"/>
    </location>
</feature>
<feature type="transmembrane region" description="Helical" evidence="1">
    <location>
        <begin position="671"/>
        <end position="690"/>
    </location>
</feature>
<proteinExistence type="predicted"/>
<feature type="transmembrane region" description="Helical" evidence="1">
    <location>
        <begin position="218"/>
        <end position="235"/>
    </location>
</feature>
<sequence length="968" mass="97884">MFELLAVLALILSFVALSRAGKAQQQTRFLAQRLQLLETGLQAARLRTAGTEAFTPTVAGVAPVDTWPGAPVFPSSTPVWPEDQLTGPVPPLATPPAPPRARGPSLWGPQFSRARISLIGGLLVLGGLAFTLRALGAPAWTLLLAVFAFSGLLYFNARRVPWPVSGALRGLGYGVAALGVGSLSQRLPGDWGPGAVMLGLLGLSAALLLDALRRREPLLGALAVGGAALSTWMLTDDLGRWSIPAAGAVLLLAAVAVWQGRADQKAVSDISAQGLEDGEASPDAPTSRYAALALTLGAAGAMPLGWFIASLSHVRDGLIPVLDGELARGTLQTALHLTPGPLGLLPWLAFCLLALAVPVALLSWLRQTAEEAPPENHPDGVSLGAAWAILAPQVLVAAAVGAALGDVPGDAGLKGGALALTLAILAALLAAARLVWTRTAWTRTAAQASALAGAVAGGLTASAAGVAGALALSVLGPRTEPLALAGVASALLLVGLYGHSRFWLRVGTLGLGYTALWGMGLTLGLSLGEIVYLARPDDLGRALLGAAPATLGLLAVWRVSRDAWAAAPRPPKQISGAAQEKSEVRRLRPHRTPTLLAALCSAVLAVALLAAGSAVLAGGVLLAAALLWTHKAGETGGSGAGGTVPFWVAAPLVTLGSLLLIFNVDAPQTPSLLVVGIVVALLAGTALLRATPRAFAEVSPRHLTESVALILLALALARAAQEWWPTLGIPGGLALLAVLSAPLRLTLSWGRVDALLGLGGLILLSLIMAGWPNDSAADSMAEAGRMGVAALGGVLLTAAWWLTRTVSGLRLLATLTRPFGGLPPGAEAQPPVAGALWLSGWALLLPLALGTRLSVLETDLRPWLIASSLAVLVVGLVATVRAHQAGSVGGAGSPGAPWARPLWTAGLALIAGAGVKGALLDASAFPNSAAGLGIAVLVTGLSLLAVAILAPRPAAPATAATSPEEPLG</sequence>
<keyword evidence="1" id="KW-0812">Transmembrane</keyword>
<feature type="transmembrane region" description="Helical" evidence="1">
    <location>
        <begin position="448"/>
        <end position="475"/>
    </location>
</feature>
<feature type="transmembrane region" description="Helical" evidence="1">
    <location>
        <begin position="902"/>
        <end position="922"/>
    </location>
</feature>
<accession>A0A1U7P2X4</accession>
<keyword evidence="3" id="KW-1185">Reference proteome</keyword>
<feature type="transmembrane region" description="Helical" evidence="1">
    <location>
        <begin position="191"/>
        <end position="211"/>
    </location>
</feature>
<protein>
    <recommendedName>
        <fullName evidence="4">DUF2339 domain-containing protein</fullName>
    </recommendedName>
</protein>
<name>A0A1U7P2X4_9DEIO</name>
<dbReference type="EMBL" id="MSTI01000029">
    <property type="protein sequence ID" value="OLV19506.1"/>
    <property type="molecule type" value="Genomic_DNA"/>
</dbReference>
<dbReference type="STRING" id="249408.BOO71_0002635"/>
<feature type="transmembrane region" description="Helical" evidence="1">
    <location>
        <begin position="510"/>
        <end position="533"/>
    </location>
</feature>
<feature type="transmembrane region" description="Helical" evidence="1">
    <location>
        <begin position="241"/>
        <end position="258"/>
    </location>
</feature>
<evidence type="ECO:0000256" key="1">
    <source>
        <dbReference type="SAM" id="Phobius"/>
    </source>
</evidence>
<dbReference type="RefSeq" id="WP_075830779.1">
    <property type="nucleotide sequence ID" value="NZ_MSTI01000029.1"/>
</dbReference>
<evidence type="ECO:0000313" key="2">
    <source>
        <dbReference type="EMBL" id="OLV19506.1"/>
    </source>
</evidence>
<feature type="transmembrane region" description="Helical" evidence="1">
    <location>
        <begin position="385"/>
        <end position="404"/>
    </location>
</feature>
<feature type="transmembrane region" description="Helical" evidence="1">
    <location>
        <begin position="595"/>
        <end position="624"/>
    </location>
</feature>
<feature type="transmembrane region" description="Helical" evidence="1">
    <location>
        <begin position="289"/>
        <end position="309"/>
    </location>
</feature>
<feature type="transmembrane region" description="Helical" evidence="1">
    <location>
        <begin position="832"/>
        <end position="851"/>
    </location>
</feature>
<feature type="transmembrane region" description="Helical" evidence="1">
    <location>
        <begin position="114"/>
        <end position="132"/>
    </location>
</feature>
<feature type="transmembrane region" description="Helical" evidence="1">
    <location>
        <begin position="702"/>
        <end position="720"/>
    </location>
</feature>
<comment type="caution">
    <text evidence="2">The sequence shown here is derived from an EMBL/GenBank/DDBJ whole genome shotgun (WGS) entry which is preliminary data.</text>
</comment>
<feature type="transmembrane region" description="Helical" evidence="1">
    <location>
        <begin position="344"/>
        <end position="365"/>
    </location>
</feature>
<organism evidence="2 3">
    <name type="scientific">Deinococcus marmoris</name>
    <dbReference type="NCBI Taxonomy" id="249408"/>
    <lineage>
        <taxon>Bacteria</taxon>
        <taxon>Thermotogati</taxon>
        <taxon>Deinococcota</taxon>
        <taxon>Deinococci</taxon>
        <taxon>Deinococcales</taxon>
        <taxon>Deinococcaceae</taxon>
        <taxon>Deinococcus</taxon>
    </lineage>
</organism>
<reference evidence="2 3" key="1">
    <citation type="submission" date="2017-01" db="EMBL/GenBank/DDBJ databases">
        <title>Genome Analysis of Deinococcus marmoris KOPRI26562.</title>
        <authorList>
            <person name="Kim J.H."/>
            <person name="Oh H.-M."/>
        </authorList>
    </citation>
    <scope>NUCLEOTIDE SEQUENCE [LARGE SCALE GENOMIC DNA]</scope>
    <source>
        <strain evidence="2 3">KOPRI26562</strain>
    </source>
</reference>
<gene>
    <name evidence="2" type="ORF">BOO71_0002635</name>
</gene>
<feature type="transmembrane region" description="Helical" evidence="1">
    <location>
        <begin position="481"/>
        <end position="498"/>
    </location>
</feature>
<feature type="transmembrane region" description="Helical" evidence="1">
    <location>
        <begin position="539"/>
        <end position="559"/>
    </location>
</feature>
<feature type="transmembrane region" description="Helical" evidence="1">
    <location>
        <begin position="644"/>
        <end position="664"/>
    </location>
</feature>
<feature type="transmembrane region" description="Helical" evidence="1">
    <location>
        <begin position="416"/>
        <end position="436"/>
    </location>
</feature>
<keyword evidence="1" id="KW-0472">Membrane</keyword>
<evidence type="ECO:0000313" key="3">
    <source>
        <dbReference type="Proteomes" id="UP000186607"/>
    </source>
</evidence>
<keyword evidence="1" id="KW-1133">Transmembrane helix</keyword>
<feature type="transmembrane region" description="Helical" evidence="1">
    <location>
        <begin position="752"/>
        <end position="771"/>
    </location>
</feature>
<feature type="transmembrane region" description="Helical" evidence="1">
    <location>
        <begin position="783"/>
        <end position="802"/>
    </location>
</feature>
<dbReference type="AlphaFoldDB" id="A0A1U7P2X4"/>
<feature type="transmembrane region" description="Helical" evidence="1">
    <location>
        <begin position="139"/>
        <end position="157"/>
    </location>
</feature>
<feature type="transmembrane region" description="Helical" evidence="1">
    <location>
        <begin position="863"/>
        <end position="882"/>
    </location>
</feature>